<sequence length="26" mass="3092">MLQMLFNQFPGFKEVRLVPGRHDIAF</sequence>
<dbReference type="EMBL" id="CAJVCH010051723">
    <property type="protein sequence ID" value="CAG7718224.1"/>
    <property type="molecule type" value="Genomic_DNA"/>
</dbReference>
<keyword evidence="2" id="KW-1185">Reference proteome</keyword>
<evidence type="ECO:0000313" key="2">
    <source>
        <dbReference type="Proteomes" id="UP000708208"/>
    </source>
</evidence>
<organism evidence="1 2">
    <name type="scientific">Allacma fusca</name>
    <dbReference type="NCBI Taxonomy" id="39272"/>
    <lineage>
        <taxon>Eukaryota</taxon>
        <taxon>Metazoa</taxon>
        <taxon>Ecdysozoa</taxon>
        <taxon>Arthropoda</taxon>
        <taxon>Hexapoda</taxon>
        <taxon>Collembola</taxon>
        <taxon>Symphypleona</taxon>
        <taxon>Sminthuridae</taxon>
        <taxon>Allacma</taxon>
    </lineage>
</organism>
<proteinExistence type="predicted"/>
<protein>
    <submittedName>
        <fullName evidence="1">Uncharacterized protein</fullName>
    </submittedName>
</protein>
<name>A0A8J2K1Q2_9HEXA</name>
<accession>A0A8J2K1Q2</accession>
<comment type="caution">
    <text evidence="1">The sequence shown here is derived from an EMBL/GenBank/DDBJ whole genome shotgun (WGS) entry which is preliminary data.</text>
</comment>
<dbReference type="Proteomes" id="UP000708208">
    <property type="component" value="Unassembled WGS sequence"/>
</dbReference>
<evidence type="ECO:0000313" key="1">
    <source>
        <dbReference type="EMBL" id="CAG7718224.1"/>
    </source>
</evidence>
<gene>
    <name evidence="1" type="ORF">AFUS01_LOCUS7634</name>
</gene>
<feature type="non-terminal residue" evidence="1">
    <location>
        <position position="1"/>
    </location>
</feature>
<dbReference type="AlphaFoldDB" id="A0A8J2K1Q2"/>
<reference evidence="1" key="1">
    <citation type="submission" date="2021-06" db="EMBL/GenBank/DDBJ databases">
        <authorList>
            <person name="Hodson N. C."/>
            <person name="Mongue J. A."/>
            <person name="Jaron S. K."/>
        </authorList>
    </citation>
    <scope>NUCLEOTIDE SEQUENCE</scope>
</reference>